<dbReference type="AlphaFoldDB" id="A0AAE7CV01"/>
<protein>
    <submittedName>
        <fullName evidence="1">Uncharacterized protein</fullName>
    </submittedName>
</protein>
<dbReference type="Proteomes" id="UP000503130">
    <property type="component" value="Chromosome"/>
</dbReference>
<name>A0AAE7CV01_9STRE</name>
<accession>A0AAE7CV01</accession>
<organism evidence="1 2">
    <name type="scientific">Streptococcus gallolyticus</name>
    <dbReference type="NCBI Taxonomy" id="315405"/>
    <lineage>
        <taxon>Bacteria</taxon>
        <taxon>Bacillati</taxon>
        <taxon>Bacillota</taxon>
        <taxon>Bacilli</taxon>
        <taxon>Lactobacillales</taxon>
        <taxon>Streptococcaceae</taxon>
        <taxon>Streptococcus</taxon>
    </lineage>
</organism>
<sequence length="47" mass="5147">MRLMFLAPLAGVVASFLSGLNLTSTEGAIHSDNNNEDTSLRNIYTQY</sequence>
<dbReference type="EMBL" id="CP050959">
    <property type="protein sequence ID" value="QIX74350.1"/>
    <property type="molecule type" value="Genomic_DNA"/>
</dbReference>
<evidence type="ECO:0000313" key="1">
    <source>
        <dbReference type="EMBL" id="QIX74350.1"/>
    </source>
</evidence>
<dbReference type="RefSeq" id="WP_013851842.1">
    <property type="nucleotide sequence ID" value="NZ_CP050959.1"/>
</dbReference>
<proteinExistence type="predicted"/>
<reference evidence="1 2" key="1">
    <citation type="submission" date="2019-09" db="EMBL/GenBank/DDBJ databases">
        <title>FDA dAtabase for Regulatory Grade micrObial Sequences (FDA-ARGOS): Supporting development and validation of Infectious Disease Dx tests.</title>
        <authorList>
            <person name="Sciortino C."/>
            <person name="Tallon L."/>
            <person name="Sadzewicz L."/>
            <person name="Vavikolanu K."/>
            <person name="Mehta A."/>
            <person name="Aluvathingal J."/>
            <person name="Nadendla S."/>
            <person name="Nandy P."/>
            <person name="Geyer C."/>
            <person name="Yan Y."/>
            <person name="Sichtig H."/>
        </authorList>
    </citation>
    <scope>NUCLEOTIDE SEQUENCE [LARGE SCALE GENOMIC DNA]</scope>
    <source>
        <strain evidence="1 2">FDAARGOS_666</strain>
    </source>
</reference>
<evidence type="ECO:0000313" key="2">
    <source>
        <dbReference type="Proteomes" id="UP000503130"/>
    </source>
</evidence>
<gene>
    <name evidence="1" type="ORF">FOB74_07825</name>
</gene>